<keyword evidence="10" id="KW-1015">Disulfide bond</keyword>
<keyword evidence="19" id="KW-1185">Reference proteome</keyword>
<dbReference type="InterPro" id="IPR000742">
    <property type="entry name" value="EGF"/>
</dbReference>
<protein>
    <recommendedName>
        <fullName evidence="6">mitogen-activated protein kinase kinase</fullName>
        <ecNumber evidence="6">2.7.12.2</ecNumber>
    </recommendedName>
</protein>
<evidence type="ECO:0000259" key="16">
    <source>
        <dbReference type="PROSITE" id="PS50011"/>
    </source>
</evidence>
<dbReference type="PROSITE" id="PS00107">
    <property type="entry name" value="PROTEIN_KINASE_ATP"/>
    <property type="match status" value="1"/>
</dbReference>
<dbReference type="RefSeq" id="XP_002681451.1">
    <property type="nucleotide sequence ID" value="XM_002681405.1"/>
</dbReference>
<dbReference type="PANTHER" id="PTHR48013:SF9">
    <property type="entry name" value="DUAL SPECIFICITY MITOGEN-ACTIVATED PROTEIN KINASE KINASE 5"/>
    <property type="match status" value="1"/>
</dbReference>
<dbReference type="InterPro" id="IPR008271">
    <property type="entry name" value="Ser/Thr_kinase_AS"/>
</dbReference>
<keyword evidence="2 11" id="KW-0547">Nucleotide-binding</keyword>
<keyword evidence="15" id="KW-0732">Signal</keyword>
<keyword evidence="1" id="KW-0808">Transferase</keyword>
<comment type="catalytic activity">
    <reaction evidence="8">
        <text>L-threonyl-[protein] + ATP = O-phospho-L-threonyl-[protein] + ADP + H(+)</text>
        <dbReference type="Rhea" id="RHEA:46608"/>
        <dbReference type="Rhea" id="RHEA-COMP:11060"/>
        <dbReference type="Rhea" id="RHEA-COMP:11605"/>
        <dbReference type="ChEBI" id="CHEBI:15378"/>
        <dbReference type="ChEBI" id="CHEBI:30013"/>
        <dbReference type="ChEBI" id="CHEBI:30616"/>
        <dbReference type="ChEBI" id="CHEBI:61977"/>
        <dbReference type="ChEBI" id="CHEBI:456216"/>
        <dbReference type="EC" id="2.7.12.2"/>
    </reaction>
</comment>
<dbReference type="OMA" id="HECIHEM"/>
<evidence type="ECO:0000256" key="10">
    <source>
        <dbReference type="PROSITE-ProRule" id="PRU00076"/>
    </source>
</evidence>
<evidence type="ECO:0000256" key="4">
    <source>
        <dbReference type="ARBA" id="ARBA00022840"/>
    </source>
</evidence>
<dbReference type="Pfam" id="PF00069">
    <property type="entry name" value="Pkinase"/>
    <property type="match status" value="1"/>
</dbReference>
<feature type="signal peptide" evidence="15">
    <location>
        <begin position="1"/>
        <end position="34"/>
    </location>
</feature>
<feature type="domain" description="EGF-like" evidence="17">
    <location>
        <begin position="413"/>
        <end position="446"/>
    </location>
</feature>
<dbReference type="SMART" id="SM00220">
    <property type="entry name" value="S_TKc"/>
    <property type="match status" value="1"/>
</dbReference>
<feature type="region of interest" description="Disordered" evidence="13">
    <location>
        <begin position="658"/>
        <end position="679"/>
    </location>
</feature>
<dbReference type="Proteomes" id="UP000006671">
    <property type="component" value="Unassembled WGS sequence"/>
</dbReference>
<evidence type="ECO:0000256" key="15">
    <source>
        <dbReference type="SAM" id="SignalP"/>
    </source>
</evidence>
<feature type="domain" description="Protein kinase" evidence="16">
    <location>
        <begin position="727"/>
        <end position="990"/>
    </location>
</feature>
<gene>
    <name evidence="18" type="ORF">NAEGRDRAFT_63212</name>
</gene>
<dbReference type="OrthoDB" id="1086037at2759"/>
<feature type="compositionally biased region" description="Polar residues" evidence="13">
    <location>
        <begin position="703"/>
        <end position="712"/>
    </location>
</feature>
<feature type="coiled-coil region" evidence="12">
    <location>
        <begin position="527"/>
        <end position="622"/>
    </location>
</feature>
<feature type="chain" id="PRO_5003037778" description="mitogen-activated protein kinase kinase" evidence="15">
    <location>
        <begin position="35"/>
        <end position="991"/>
    </location>
</feature>
<evidence type="ECO:0000256" key="12">
    <source>
        <dbReference type="SAM" id="Coils"/>
    </source>
</evidence>
<reference evidence="18 19" key="1">
    <citation type="journal article" date="2010" name="Cell">
        <title>The genome of Naegleria gruberi illuminates early eukaryotic versatility.</title>
        <authorList>
            <person name="Fritz-Laylin L.K."/>
            <person name="Prochnik S.E."/>
            <person name="Ginger M.L."/>
            <person name="Dacks J.B."/>
            <person name="Carpenter M.L."/>
            <person name="Field M.C."/>
            <person name="Kuo A."/>
            <person name="Paredez A."/>
            <person name="Chapman J."/>
            <person name="Pham J."/>
            <person name="Shu S."/>
            <person name="Neupane R."/>
            <person name="Cipriano M."/>
            <person name="Mancuso J."/>
            <person name="Tu H."/>
            <person name="Salamov A."/>
            <person name="Lindquist E."/>
            <person name="Shapiro H."/>
            <person name="Lucas S."/>
            <person name="Grigoriev I.V."/>
            <person name="Cande W.Z."/>
            <person name="Fulton C."/>
            <person name="Rokhsar D.S."/>
            <person name="Dawson S.C."/>
        </authorList>
    </citation>
    <scope>NUCLEOTIDE SEQUENCE [LARGE SCALE GENOMIC DNA]</scope>
    <source>
        <strain evidence="18 19">NEG-M</strain>
    </source>
</reference>
<dbReference type="PROSITE" id="PS50026">
    <property type="entry name" value="EGF_3"/>
    <property type="match status" value="1"/>
</dbReference>
<sequence>MRTPRSSHTNSKAIFSFLIVISLVAVMVMDFCIADDIANVKYKLTTICNAPRYVSTPRGLFYYSGSLYFAEEQGHVISKCNLAKNEVEIVVGSYRESGFRDGNEALFDSPSDVWVAKGGVYYIADTKNNRIRKYTSGVVSTLAGNGMDTSSPDNTLPTQLSSPKKLAMVGSNLYYSEWQNIRNMQNLNAAKIVTIVGTLMNVSATFYVTDPSYNFAMQVREPRGLYFYSDTKYLIADTGNNRIVQIEDGVASVLVDASQVNSPSNVLYYGSFIYFTDSGNHCIRRIDVNGTISTIAGRCGANSNFEFNGDQSDATVATLGEPYGLTVGENGKLYFTDSEHYLIRVLEPYCDYENGFFLFGNICKSIGKPVCYEKSAEDTSVCSGKGDCTSYNTCKCNQGYAGNMCQYNYTCGGLIPVDANVCSGHGSCLSQDKCSCTVGYVGIFCNYTFTCKGLAPDDPTVCSGGGKCLGNNICSCRNSSTSGQYCDTVIGESTSNQMTAIIGGVIGGFSLLTIIIICFVPVAYIGNSMYRKRFAKYQEERKEKNEEEKRREKIRKDVEFEYKERRKRDEEERKIKDEVRLREEKARKQEEMERKAKEEARLKEEQVKIKEEQSKKEQAIKLNQNQELITVTFTSNGSENTMNQGQLSTFSSMPSYTNYLSNEKSGSTQTSSNNGSSMQNTELSYTAFLNQNQDNSFMPPPTIVSSKGSEQSSKNDDNTFSSKDHTYKIIKELGRGGFGICYLCADVNTNDLIAVKAISATQDNFMAICSEFSKCLSFQHPNLVRSYEYLQASEQKVICLAMKYYKCGDLDHLFKHGKPPSDQLLISIINQVGEGLDYLHRNQKVIHRDIKANNIMVDEFDEESSKISVAIGDFGVSKQAATAHTFTGTLYYVSPELYLGKQTSYPTDIFSFGVTLYLIICDKFKCLNQASITQQLLGEGEEKVFDRIRKELKDTGIREDIIDIIMRMLSKEPEDRPLAEELANFFKNFIC</sequence>
<dbReference type="Gene3D" id="2.120.10.30">
    <property type="entry name" value="TolB, C-terminal domain"/>
    <property type="match status" value="3"/>
</dbReference>
<keyword evidence="4 11" id="KW-0067">ATP-binding</keyword>
<dbReference type="AlphaFoldDB" id="D2V333"/>
<dbReference type="eggNOG" id="KOG0198">
    <property type="taxonomic scope" value="Eukaryota"/>
</dbReference>
<dbReference type="GO" id="GO:0005524">
    <property type="term" value="F:ATP binding"/>
    <property type="evidence" value="ECO:0007669"/>
    <property type="project" value="UniProtKB-UniRule"/>
</dbReference>
<keyword evidence="14" id="KW-0472">Membrane</keyword>
<feature type="compositionally biased region" description="Low complexity" evidence="13">
    <location>
        <begin position="665"/>
        <end position="679"/>
    </location>
</feature>
<feature type="transmembrane region" description="Helical" evidence="14">
    <location>
        <begin position="500"/>
        <end position="526"/>
    </location>
</feature>
<name>D2V333_NAEGR</name>
<dbReference type="EC" id="2.7.12.2" evidence="6"/>
<evidence type="ECO:0000313" key="18">
    <source>
        <dbReference type="EMBL" id="EFC48707.1"/>
    </source>
</evidence>
<comment type="similarity">
    <text evidence="5">Belongs to the protein kinase superfamily. STE Ser/Thr protein kinase family. MAP kinase kinase subfamily.</text>
</comment>
<dbReference type="GeneID" id="8852426"/>
<evidence type="ECO:0000256" key="3">
    <source>
        <dbReference type="ARBA" id="ARBA00022777"/>
    </source>
</evidence>
<evidence type="ECO:0000256" key="8">
    <source>
        <dbReference type="ARBA" id="ARBA00049299"/>
    </source>
</evidence>
<keyword evidence="3" id="KW-0418">Kinase</keyword>
<dbReference type="PROSITE" id="PS00108">
    <property type="entry name" value="PROTEIN_KINASE_ST"/>
    <property type="match status" value="1"/>
</dbReference>
<organism evidence="19">
    <name type="scientific">Naegleria gruberi</name>
    <name type="common">Amoeba</name>
    <dbReference type="NCBI Taxonomy" id="5762"/>
    <lineage>
        <taxon>Eukaryota</taxon>
        <taxon>Discoba</taxon>
        <taxon>Heterolobosea</taxon>
        <taxon>Tetramitia</taxon>
        <taxon>Eutetramitia</taxon>
        <taxon>Vahlkampfiidae</taxon>
        <taxon>Naegleria</taxon>
    </lineage>
</organism>
<dbReference type="InterPro" id="IPR017441">
    <property type="entry name" value="Protein_kinase_ATP_BS"/>
</dbReference>
<dbReference type="Gene3D" id="2.10.25.10">
    <property type="entry name" value="Laminin"/>
    <property type="match status" value="1"/>
</dbReference>
<dbReference type="PROSITE" id="PS50011">
    <property type="entry name" value="PROTEIN_KINASE_DOM"/>
    <property type="match status" value="1"/>
</dbReference>
<evidence type="ECO:0000256" key="9">
    <source>
        <dbReference type="ARBA" id="ARBA00051693"/>
    </source>
</evidence>
<dbReference type="InterPro" id="IPR011009">
    <property type="entry name" value="Kinase-like_dom_sf"/>
</dbReference>
<comment type="caution">
    <text evidence="10">Lacks conserved residue(s) required for the propagation of feature annotation.</text>
</comment>
<proteinExistence type="inferred from homology"/>
<evidence type="ECO:0000256" key="1">
    <source>
        <dbReference type="ARBA" id="ARBA00022679"/>
    </source>
</evidence>
<dbReference type="CDD" id="cd14014">
    <property type="entry name" value="STKc_PknB_like"/>
    <property type="match status" value="1"/>
</dbReference>
<dbReference type="PANTHER" id="PTHR48013">
    <property type="entry name" value="DUAL SPECIFICITY MITOGEN-ACTIVATED PROTEIN KINASE KINASE 5-RELATED"/>
    <property type="match status" value="1"/>
</dbReference>
<evidence type="ECO:0000256" key="2">
    <source>
        <dbReference type="ARBA" id="ARBA00022741"/>
    </source>
</evidence>
<evidence type="ECO:0000256" key="11">
    <source>
        <dbReference type="PROSITE-ProRule" id="PRU10141"/>
    </source>
</evidence>
<evidence type="ECO:0000256" key="5">
    <source>
        <dbReference type="ARBA" id="ARBA00038035"/>
    </source>
</evidence>
<dbReference type="EMBL" id="GG738850">
    <property type="protein sequence ID" value="EFC48707.1"/>
    <property type="molecule type" value="Genomic_DNA"/>
</dbReference>
<dbReference type="SUPFAM" id="SSF101898">
    <property type="entry name" value="NHL repeat"/>
    <property type="match status" value="1"/>
</dbReference>
<evidence type="ECO:0000256" key="6">
    <source>
        <dbReference type="ARBA" id="ARBA00038999"/>
    </source>
</evidence>
<dbReference type="Gene3D" id="1.10.510.10">
    <property type="entry name" value="Transferase(Phosphotransferase) domain 1"/>
    <property type="match status" value="1"/>
</dbReference>
<accession>D2V333</accession>
<evidence type="ECO:0000256" key="7">
    <source>
        <dbReference type="ARBA" id="ARBA00049014"/>
    </source>
</evidence>
<dbReference type="InterPro" id="IPR000719">
    <property type="entry name" value="Prot_kinase_dom"/>
</dbReference>
<feature type="region of interest" description="Disordered" evidence="13">
    <location>
        <begin position="696"/>
        <end position="720"/>
    </location>
</feature>
<dbReference type="KEGG" id="ngr:NAEGRDRAFT_63212"/>
<feature type="binding site" evidence="11">
    <location>
        <position position="756"/>
    </location>
    <ligand>
        <name>ATP</name>
        <dbReference type="ChEBI" id="CHEBI:30616"/>
    </ligand>
</feature>
<dbReference type="InterPro" id="IPR011042">
    <property type="entry name" value="6-blade_b-propeller_TolB-like"/>
</dbReference>
<keyword evidence="14" id="KW-0812">Transmembrane</keyword>
<dbReference type="PROSITE" id="PS01186">
    <property type="entry name" value="EGF_2"/>
    <property type="match status" value="2"/>
</dbReference>
<dbReference type="InParanoid" id="D2V333"/>
<dbReference type="VEuPathDB" id="AmoebaDB:NAEGRDRAFT_63212"/>
<comment type="catalytic activity">
    <reaction evidence="9">
        <text>L-tyrosyl-[protein] + ATP = O-phospho-L-tyrosyl-[protein] + ADP + H(+)</text>
        <dbReference type="Rhea" id="RHEA:10596"/>
        <dbReference type="Rhea" id="RHEA-COMP:10136"/>
        <dbReference type="Rhea" id="RHEA-COMP:20101"/>
        <dbReference type="ChEBI" id="CHEBI:15378"/>
        <dbReference type="ChEBI" id="CHEBI:30616"/>
        <dbReference type="ChEBI" id="CHEBI:46858"/>
        <dbReference type="ChEBI" id="CHEBI:61978"/>
        <dbReference type="ChEBI" id="CHEBI:456216"/>
        <dbReference type="EC" id="2.7.12.2"/>
    </reaction>
</comment>
<dbReference type="PROSITE" id="PS00022">
    <property type="entry name" value="EGF_1"/>
    <property type="match status" value="1"/>
</dbReference>
<keyword evidence="10" id="KW-0245">EGF-like domain</keyword>
<evidence type="ECO:0000256" key="14">
    <source>
        <dbReference type="SAM" id="Phobius"/>
    </source>
</evidence>
<evidence type="ECO:0000256" key="13">
    <source>
        <dbReference type="SAM" id="MobiDB-lite"/>
    </source>
</evidence>
<evidence type="ECO:0000259" key="17">
    <source>
        <dbReference type="PROSITE" id="PS50026"/>
    </source>
</evidence>
<dbReference type="GO" id="GO:0004708">
    <property type="term" value="F:MAP kinase kinase activity"/>
    <property type="evidence" value="ECO:0007669"/>
    <property type="project" value="UniProtKB-EC"/>
</dbReference>
<keyword evidence="12" id="KW-0175">Coiled coil</keyword>
<keyword evidence="14" id="KW-1133">Transmembrane helix</keyword>
<dbReference type="CDD" id="cd22249">
    <property type="entry name" value="UDM1_RNF168_RNF169-like"/>
    <property type="match status" value="1"/>
</dbReference>
<comment type="catalytic activity">
    <reaction evidence="7">
        <text>L-seryl-[protein] + ATP = O-phospho-L-seryl-[protein] + ADP + H(+)</text>
        <dbReference type="Rhea" id="RHEA:17989"/>
        <dbReference type="Rhea" id="RHEA-COMP:9863"/>
        <dbReference type="Rhea" id="RHEA-COMP:11604"/>
        <dbReference type="ChEBI" id="CHEBI:15378"/>
        <dbReference type="ChEBI" id="CHEBI:29999"/>
        <dbReference type="ChEBI" id="CHEBI:30616"/>
        <dbReference type="ChEBI" id="CHEBI:83421"/>
        <dbReference type="ChEBI" id="CHEBI:456216"/>
        <dbReference type="EC" id="2.7.12.2"/>
    </reaction>
</comment>
<dbReference type="SUPFAM" id="SSF56112">
    <property type="entry name" value="Protein kinase-like (PK-like)"/>
    <property type="match status" value="1"/>
</dbReference>
<evidence type="ECO:0000313" key="19">
    <source>
        <dbReference type="Proteomes" id="UP000006671"/>
    </source>
</evidence>
<feature type="disulfide bond" evidence="10">
    <location>
        <begin position="436"/>
        <end position="445"/>
    </location>
</feature>